<evidence type="ECO:0000256" key="1">
    <source>
        <dbReference type="ARBA" id="ARBA00004141"/>
    </source>
</evidence>
<dbReference type="EMBL" id="JAFREP010000008">
    <property type="protein sequence ID" value="MBO1319167.1"/>
    <property type="molecule type" value="Genomic_DNA"/>
</dbReference>
<comment type="similarity">
    <text evidence="5">Belongs to the 4-toluene sulfonate uptake permease (TSUP) (TC 2.A.102) family.</text>
</comment>
<protein>
    <recommendedName>
        <fullName evidence="5">Probable membrane transporter protein</fullName>
    </recommendedName>
</protein>
<dbReference type="RefSeq" id="WP_207858986.1">
    <property type="nucleotide sequence ID" value="NZ_JAFREP010000008.1"/>
</dbReference>
<evidence type="ECO:0000313" key="7">
    <source>
        <dbReference type="Proteomes" id="UP000664417"/>
    </source>
</evidence>
<evidence type="ECO:0000313" key="6">
    <source>
        <dbReference type="EMBL" id="MBO1319167.1"/>
    </source>
</evidence>
<dbReference type="InterPro" id="IPR002781">
    <property type="entry name" value="TM_pro_TauE-like"/>
</dbReference>
<feature type="transmembrane region" description="Helical" evidence="5">
    <location>
        <begin position="125"/>
        <end position="150"/>
    </location>
</feature>
<feature type="transmembrane region" description="Helical" evidence="5">
    <location>
        <begin position="189"/>
        <end position="210"/>
    </location>
</feature>
<evidence type="ECO:0000256" key="4">
    <source>
        <dbReference type="ARBA" id="ARBA00023136"/>
    </source>
</evidence>
<keyword evidence="7" id="KW-1185">Reference proteome</keyword>
<accession>A0A8J7Q7G5</accession>
<dbReference type="Proteomes" id="UP000664417">
    <property type="component" value="Unassembled WGS sequence"/>
</dbReference>
<feature type="transmembrane region" description="Helical" evidence="5">
    <location>
        <begin position="222"/>
        <end position="239"/>
    </location>
</feature>
<reference evidence="6" key="1">
    <citation type="submission" date="2021-03" db="EMBL/GenBank/DDBJ databases">
        <authorList>
            <person name="Wang G."/>
        </authorList>
    </citation>
    <scope>NUCLEOTIDE SEQUENCE</scope>
    <source>
        <strain evidence="6">KCTC 12899</strain>
    </source>
</reference>
<evidence type="ECO:0000256" key="3">
    <source>
        <dbReference type="ARBA" id="ARBA00022989"/>
    </source>
</evidence>
<keyword evidence="4 5" id="KW-0472">Membrane</keyword>
<evidence type="ECO:0000256" key="2">
    <source>
        <dbReference type="ARBA" id="ARBA00022692"/>
    </source>
</evidence>
<gene>
    <name evidence="6" type="ORF">J3U88_11910</name>
</gene>
<evidence type="ECO:0000256" key="5">
    <source>
        <dbReference type="RuleBase" id="RU363041"/>
    </source>
</evidence>
<feature type="transmembrane region" description="Helical" evidence="5">
    <location>
        <begin position="66"/>
        <end position="89"/>
    </location>
</feature>
<keyword evidence="5" id="KW-1003">Cell membrane</keyword>
<comment type="caution">
    <text evidence="6">The sequence shown here is derived from an EMBL/GenBank/DDBJ whole genome shotgun (WGS) entry which is preliminary data.</text>
</comment>
<organism evidence="6 7">
    <name type="scientific">Acanthopleuribacter pedis</name>
    <dbReference type="NCBI Taxonomy" id="442870"/>
    <lineage>
        <taxon>Bacteria</taxon>
        <taxon>Pseudomonadati</taxon>
        <taxon>Acidobacteriota</taxon>
        <taxon>Holophagae</taxon>
        <taxon>Acanthopleuribacterales</taxon>
        <taxon>Acanthopleuribacteraceae</taxon>
        <taxon>Acanthopleuribacter</taxon>
    </lineage>
</organism>
<name>A0A8J7Q7G5_9BACT</name>
<dbReference type="Pfam" id="PF01925">
    <property type="entry name" value="TauE"/>
    <property type="match status" value="1"/>
</dbReference>
<sequence length="246" mass="26785">MASIALITGVSVLLTSFVSAALGMGGGMIMMGIYAWIFPVAGAMVVHGMTQLCANSFRGFLLWRHIYWRGIGWYTLGMSVSTAILLAAQIVLAKYQLFLLLGAIPFLNLIPKLPRFDFARNKDALACGFVVTFAQLTAGISGPLLDIFFIRGSLDRFSVVATKSVTQSAGHLVKIAYYGPLFMAMEESAALNLNLVLIILTTSILGTWLGRHVLERLPEQHFRGLCTSTLLVVGSVYLYRGLQIMA</sequence>
<proteinExistence type="inferred from homology"/>
<feature type="transmembrane region" description="Helical" evidence="5">
    <location>
        <begin position="33"/>
        <end position="54"/>
    </location>
</feature>
<keyword evidence="2 5" id="KW-0812">Transmembrane</keyword>
<comment type="subcellular location">
    <subcellularLocation>
        <location evidence="5">Cell membrane</location>
        <topology evidence="5">Multi-pass membrane protein</topology>
    </subcellularLocation>
    <subcellularLocation>
        <location evidence="1">Membrane</location>
        <topology evidence="1">Multi-pass membrane protein</topology>
    </subcellularLocation>
</comment>
<dbReference type="AlphaFoldDB" id="A0A8J7Q7G5"/>
<dbReference type="GO" id="GO:0005886">
    <property type="term" value="C:plasma membrane"/>
    <property type="evidence" value="ECO:0007669"/>
    <property type="project" value="UniProtKB-SubCell"/>
</dbReference>
<keyword evidence="3 5" id="KW-1133">Transmembrane helix</keyword>
<feature type="transmembrane region" description="Helical" evidence="5">
    <location>
        <begin position="95"/>
        <end position="113"/>
    </location>
</feature>